<proteinExistence type="predicted"/>
<organism evidence="3 4">
    <name type="scientific">Coprinopsis marcescibilis</name>
    <name type="common">Agaric fungus</name>
    <name type="synonym">Psathyrella marcescibilis</name>
    <dbReference type="NCBI Taxonomy" id="230819"/>
    <lineage>
        <taxon>Eukaryota</taxon>
        <taxon>Fungi</taxon>
        <taxon>Dikarya</taxon>
        <taxon>Basidiomycota</taxon>
        <taxon>Agaricomycotina</taxon>
        <taxon>Agaricomycetes</taxon>
        <taxon>Agaricomycetidae</taxon>
        <taxon>Agaricales</taxon>
        <taxon>Agaricineae</taxon>
        <taxon>Psathyrellaceae</taxon>
        <taxon>Coprinopsis</taxon>
    </lineage>
</organism>
<name>A0A5C3KJL6_COPMA</name>
<keyword evidence="1" id="KW-0472">Membrane</keyword>
<keyword evidence="2" id="KW-0732">Signal</keyword>
<feature type="transmembrane region" description="Helical" evidence="1">
    <location>
        <begin position="49"/>
        <end position="68"/>
    </location>
</feature>
<accession>A0A5C3KJL6</accession>
<evidence type="ECO:0000313" key="4">
    <source>
        <dbReference type="Proteomes" id="UP000307440"/>
    </source>
</evidence>
<feature type="signal peptide" evidence="2">
    <location>
        <begin position="1"/>
        <end position="20"/>
    </location>
</feature>
<evidence type="ECO:0000313" key="3">
    <source>
        <dbReference type="EMBL" id="TFK20063.1"/>
    </source>
</evidence>
<dbReference type="AlphaFoldDB" id="A0A5C3KJL6"/>
<dbReference type="EMBL" id="ML210313">
    <property type="protein sequence ID" value="TFK20063.1"/>
    <property type="molecule type" value="Genomic_DNA"/>
</dbReference>
<reference evidence="3 4" key="1">
    <citation type="journal article" date="2019" name="Nat. Ecol. Evol.">
        <title>Megaphylogeny resolves global patterns of mushroom evolution.</title>
        <authorList>
            <person name="Varga T."/>
            <person name="Krizsan K."/>
            <person name="Foldi C."/>
            <person name="Dima B."/>
            <person name="Sanchez-Garcia M."/>
            <person name="Sanchez-Ramirez S."/>
            <person name="Szollosi G.J."/>
            <person name="Szarkandi J.G."/>
            <person name="Papp V."/>
            <person name="Albert L."/>
            <person name="Andreopoulos W."/>
            <person name="Angelini C."/>
            <person name="Antonin V."/>
            <person name="Barry K.W."/>
            <person name="Bougher N.L."/>
            <person name="Buchanan P."/>
            <person name="Buyck B."/>
            <person name="Bense V."/>
            <person name="Catcheside P."/>
            <person name="Chovatia M."/>
            <person name="Cooper J."/>
            <person name="Damon W."/>
            <person name="Desjardin D."/>
            <person name="Finy P."/>
            <person name="Geml J."/>
            <person name="Haridas S."/>
            <person name="Hughes K."/>
            <person name="Justo A."/>
            <person name="Karasinski D."/>
            <person name="Kautmanova I."/>
            <person name="Kiss B."/>
            <person name="Kocsube S."/>
            <person name="Kotiranta H."/>
            <person name="LaButti K.M."/>
            <person name="Lechner B.E."/>
            <person name="Liimatainen K."/>
            <person name="Lipzen A."/>
            <person name="Lukacs Z."/>
            <person name="Mihaltcheva S."/>
            <person name="Morgado L.N."/>
            <person name="Niskanen T."/>
            <person name="Noordeloos M.E."/>
            <person name="Ohm R.A."/>
            <person name="Ortiz-Santana B."/>
            <person name="Ovrebo C."/>
            <person name="Racz N."/>
            <person name="Riley R."/>
            <person name="Savchenko A."/>
            <person name="Shiryaev A."/>
            <person name="Soop K."/>
            <person name="Spirin V."/>
            <person name="Szebenyi C."/>
            <person name="Tomsovsky M."/>
            <person name="Tulloss R.E."/>
            <person name="Uehling J."/>
            <person name="Grigoriev I.V."/>
            <person name="Vagvolgyi C."/>
            <person name="Papp T."/>
            <person name="Martin F.M."/>
            <person name="Miettinen O."/>
            <person name="Hibbett D.S."/>
            <person name="Nagy L.G."/>
        </authorList>
    </citation>
    <scope>NUCLEOTIDE SEQUENCE [LARGE SCALE GENOMIC DNA]</scope>
    <source>
        <strain evidence="3 4">CBS 121175</strain>
    </source>
</reference>
<feature type="chain" id="PRO_5022898400" evidence="2">
    <location>
        <begin position="21"/>
        <end position="121"/>
    </location>
</feature>
<evidence type="ECO:0000256" key="1">
    <source>
        <dbReference type="SAM" id="Phobius"/>
    </source>
</evidence>
<keyword evidence="1" id="KW-1133">Transmembrane helix</keyword>
<gene>
    <name evidence="3" type="ORF">FA15DRAFT_759625</name>
</gene>
<dbReference type="Proteomes" id="UP000307440">
    <property type="component" value="Unassembled WGS sequence"/>
</dbReference>
<keyword evidence="4" id="KW-1185">Reference proteome</keyword>
<sequence>MVRISTSVIFTGLVAVSSMALPIVQQVEQEFAARAPVEGAELLDSREPWIGAALGVATSVGPPIASFFKKKISERRARKQAMAQREFTDDFPDVFERDVYAEALDELVIRELMDAYWDELD</sequence>
<evidence type="ECO:0000256" key="2">
    <source>
        <dbReference type="SAM" id="SignalP"/>
    </source>
</evidence>
<keyword evidence="1" id="KW-0812">Transmembrane</keyword>
<protein>
    <submittedName>
        <fullName evidence="3">Uncharacterized protein</fullName>
    </submittedName>
</protein>